<protein>
    <submittedName>
        <fullName evidence="2">Uncharacterized protein</fullName>
    </submittedName>
</protein>
<sequence length="129" mass="14482">MKKLLGYYFAVLILTSSSCSQNNPNWLADLNHVISPDGKAIEYQTFYNVDTVFQTSVAAWITTPSGSGGGGIFDIQSASPIPLKLSWRNDSTVLIHYNSTGKVIRMEKEIYFLGRKTNIMYENPRPLEE</sequence>
<evidence type="ECO:0000313" key="3">
    <source>
        <dbReference type="Proteomes" id="UP000664698"/>
    </source>
</evidence>
<comment type="caution">
    <text evidence="2">The sequence shown here is derived from an EMBL/GenBank/DDBJ whole genome shotgun (WGS) entry which is preliminary data.</text>
</comment>
<feature type="chain" id="PRO_5046936452" evidence="1">
    <location>
        <begin position="23"/>
        <end position="129"/>
    </location>
</feature>
<dbReference type="EMBL" id="JAFKCW010000002">
    <property type="protein sequence ID" value="MBN7801068.1"/>
    <property type="molecule type" value="Genomic_DNA"/>
</dbReference>
<reference evidence="2 3" key="1">
    <citation type="submission" date="2021-03" db="EMBL/GenBank/DDBJ databases">
        <title>novel species isolated from a fishpond in China.</title>
        <authorList>
            <person name="Lu H."/>
            <person name="Cai Z."/>
        </authorList>
    </citation>
    <scope>NUCLEOTIDE SEQUENCE [LARGE SCALE GENOMIC DNA]</scope>
    <source>
        <strain evidence="2 3">JCM 31546</strain>
    </source>
</reference>
<name>A0ABS3BPJ3_9BACT</name>
<organism evidence="2 3">
    <name type="scientific">Algoriphagus aestuariicola</name>
    <dbReference type="NCBI Taxonomy" id="1852016"/>
    <lineage>
        <taxon>Bacteria</taxon>
        <taxon>Pseudomonadati</taxon>
        <taxon>Bacteroidota</taxon>
        <taxon>Cytophagia</taxon>
        <taxon>Cytophagales</taxon>
        <taxon>Cyclobacteriaceae</taxon>
        <taxon>Algoriphagus</taxon>
    </lineage>
</organism>
<evidence type="ECO:0000313" key="2">
    <source>
        <dbReference type="EMBL" id="MBN7801068.1"/>
    </source>
</evidence>
<gene>
    <name evidence="2" type="ORF">J0A67_09355</name>
</gene>
<dbReference type="PROSITE" id="PS51257">
    <property type="entry name" value="PROKAR_LIPOPROTEIN"/>
    <property type="match status" value="1"/>
</dbReference>
<feature type="signal peptide" evidence="1">
    <location>
        <begin position="1"/>
        <end position="22"/>
    </location>
</feature>
<dbReference type="RefSeq" id="WP_206569048.1">
    <property type="nucleotide sequence ID" value="NZ_JAFKCW010000002.1"/>
</dbReference>
<evidence type="ECO:0000256" key="1">
    <source>
        <dbReference type="SAM" id="SignalP"/>
    </source>
</evidence>
<keyword evidence="1" id="KW-0732">Signal</keyword>
<accession>A0ABS3BPJ3</accession>
<proteinExistence type="predicted"/>
<dbReference type="Proteomes" id="UP000664698">
    <property type="component" value="Unassembled WGS sequence"/>
</dbReference>
<keyword evidence="3" id="KW-1185">Reference proteome</keyword>